<proteinExistence type="predicted"/>
<name>A0ABQ2ERC6_9DEIO</name>
<gene>
    <name evidence="1" type="ORF">GCM10008955_10110</name>
</gene>
<accession>A0ABQ2ERC6</accession>
<dbReference type="EMBL" id="BMPP01000003">
    <property type="protein sequence ID" value="GGK18650.1"/>
    <property type="molecule type" value="Genomic_DNA"/>
</dbReference>
<organism evidence="1 2">
    <name type="scientific">Deinococcus malanensis</name>
    <dbReference type="NCBI Taxonomy" id="1706855"/>
    <lineage>
        <taxon>Bacteria</taxon>
        <taxon>Thermotogati</taxon>
        <taxon>Deinococcota</taxon>
        <taxon>Deinococci</taxon>
        <taxon>Deinococcales</taxon>
        <taxon>Deinococcaceae</taxon>
        <taxon>Deinococcus</taxon>
    </lineage>
</organism>
<dbReference type="Proteomes" id="UP000647587">
    <property type="component" value="Unassembled WGS sequence"/>
</dbReference>
<keyword evidence="2" id="KW-1185">Reference proteome</keyword>
<sequence length="69" mass="8002">MLYECPLMLLEEECSYEHNGWPSVHPRNLLVRAASAWIYRGFIPPVDSLQTPWPSCHFGRGITQWTEAI</sequence>
<reference evidence="2" key="1">
    <citation type="journal article" date="2019" name="Int. J. Syst. Evol. Microbiol.">
        <title>The Global Catalogue of Microorganisms (GCM) 10K type strain sequencing project: providing services to taxonomists for standard genome sequencing and annotation.</title>
        <authorList>
            <consortium name="The Broad Institute Genomics Platform"/>
            <consortium name="The Broad Institute Genome Sequencing Center for Infectious Disease"/>
            <person name="Wu L."/>
            <person name="Ma J."/>
        </authorList>
    </citation>
    <scope>NUCLEOTIDE SEQUENCE [LARGE SCALE GENOMIC DNA]</scope>
    <source>
        <strain evidence="2">JCM 30331</strain>
    </source>
</reference>
<evidence type="ECO:0000313" key="2">
    <source>
        <dbReference type="Proteomes" id="UP000647587"/>
    </source>
</evidence>
<comment type="caution">
    <text evidence="1">The sequence shown here is derived from an EMBL/GenBank/DDBJ whole genome shotgun (WGS) entry which is preliminary data.</text>
</comment>
<protein>
    <submittedName>
        <fullName evidence="1">Uncharacterized protein</fullName>
    </submittedName>
</protein>
<evidence type="ECO:0000313" key="1">
    <source>
        <dbReference type="EMBL" id="GGK18650.1"/>
    </source>
</evidence>